<keyword evidence="2" id="KW-1185">Reference proteome</keyword>
<proteinExistence type="predicted"/>
<dbReference type="AlphaFoldDB" id="A0A090MHV7"/>
<dbReference type="EMBL" id="CCAZ020000001">
    <property type="protein sequence ID" value="CEG07126.1"/>
    <property type="molecule type" value="Genomic_DNA"/>
</dbReference>
<accession>A0A090MHV7</accession>
<reference evidence="1 2" key="1">
    <citation type="journal article" date="2014" name="Genome Announc.">
        <title>Genome Sequence of Afipia felis Strain 76713, Isolated in Hospital Water Using an Amoeba Co-Culture Procedure.</title>
        <authorList>
            <person name="Benamar S."/>
            <person name="La Scola B."/>
            <person name="Croce O."/>
        </authorList>
    </citation>
    <scope>NUCLEOTIDE SEQUENCE [LARGE SCALE GENOMIC DNA]</scope>
    <source>
        <strain evidence="1 2">76713</strain>
    </source>
</reference>
<protein>
    <submittedName>
        <fullName evidence="1">Uncharacterized protein</fullName>
    </submittedName>
</protein>
<dbReference type="Proteomes" id="UP000035762">
    <property type="component" value="Unassembled WGS sequence"/>
</dbReference>
<evidence type="ECO:0000313" key="1">
    <source>
        <dbReference type="EMBL" id="CEG07126.1"/>
    </source>
</evidence>
<organism evidence="1 2">
    <name type="scientific">Afipia felis</name>
    <name type="common">Cat scratch disease bacillus</name>
    <dbReference type="NCBI Taxonomy" id="1035"/>
    <lineage>
        <taxon>Bacteria</taxon>
        <taxon>Pseudomonadati</taxon>
        <taxon>Pseudomonadota</taxon>
        <taxon>Alphaproteobacteria</taxon>
        <taxon>Hyphomicrobiales</taxon>
        <taxon>Nitrobacteraceae</taxon>
        <taxon>Afipia</taxon>
    </lineage>
</organism>
<sequence>MLHRLRLEEGAVADEEIVLGQQRDEIQPELPRRRLDAEGRIRHVARDEGCDRRVGELQLRLLHGGGVDVMQFQQLVEHLPRAGIVVAVYEARLVRDEILERVDFQWTAALRHQAHFAGDEADNAILLRVEPFEAGADVLLAQRTARQMDARQIAGILCE</sequence>
<dbReference type="STRING" id="1035.BN961_00507"/>
<evidence type="ECO:0000313" key="2">
    <source>
        <dbReference type="Proteomes" id="UP000035762"/>
    </source>
</evidence>
<name>A0A090MHV7_AFIFE</name>
<gene>
    <name evidence="1" type="ORF">BN961_00507</name>
</gene>
<comment type="caution">
    <text evidence="1">The sequence shown here is derived from an EMBL/GenBank/DDBJ whole genome shotgun (WGS) entry which is preliminary data.</text>
</comment>